<protein>
    <submittedName>
        <fullName evidence="1">Uncharacterized protein</fullName>
    </submittedName>
</protein>
<evidence type="ECO:0000313" key="1">
    <source>
        <dbReference type="EMBL" id="KAJ8623213.1"/>
    </source>
</evidence>
<organism evidence="1 2">
    <name type="scientific">Persea americana</name>
    <name type="common">Avocado</name>
    <dbReference type="NCBI Taxonomy" id="3435"/>
    <lineage>
        <taxon>Eukaryota</taxon>
        <taxon>Viridiplantae</taxon>
        <taxon>Streptophyta</taxon>
        <taxon>Embryophyta</taxon>
        <taxon>Tracheophyta</taxon>
        <taxon>Spermatophyta</taxon>
        <taxon>Magnoliopsida</taxon>
        <taxon>Magnoliidae</taxon>
        <taxon>Laurales</taxon>
        <taxon>Lauraceae</taxon>
        <taxon>Persea</taxon>
    </lineage>
</organism>
<gene>
    <name evidence="1" type="ORF">MRB53_031742</name>
</gene>
<dbReference type="EMBL" id="CM056818">
    <property type="protein sequence ID" value="KAJ8623213.1"/>
    <property type="molecule type" value="Genomic_DNA"/>
</dbReference>
<proteinExistence type="predicted"/>
<dbReference type="Proteomes" id="UP001234297">
    <property type="component" value="Chromosome 10"/>
</dbReference>
<evidence type="ECO:0000313" key="2">
    <source>
        <dbReference type="Proteomes" id="UP001234297"/>
    </source>
</evidence>
<name>A0ACC2KPY0_PERAE</name>
<comment type="caution">
    <text evidence="1">The sequence shown here is derived from an EMBL/GenBank/DDBJ whole genome shotgun (WGS) entry which is preliminary data.</text>
</comment>
<accession>A0ACC2KPY0</accession>
<reference evidence="1 2" key="1">
    <citation type="journal article" date="2022" name="Hortic Res">
        <title>A haplotype resolved chromosomal level avocado genome allows analysis of novel avocado genes.</title>
        <authorList>
            <person name="Nath O."/>
            <person name="Fletcher S.J."/>
            <person name="Hayward A."/>
            <person name="Shaw L.M."/>
            <person name="Masouleh A.K."/>
            <person name="Furtado A."/>
            <person name="Henry R.J."/>
            <person name="Mitter N."/>
        </authorList>
    </citation>
    <scope>NUCLEOTIDE SEQUENCE [LARGE SCALE GENOMIC DNA]</scope>
    <source>
        <strain evidence="2">cv. Hass</strain>
    </source>
</reference>
<sequence>MGALTETRKRLNDFFSLSCAFPPPYSPNYPAEVPPAKKPRISSATPVIEKPLSAESTPKRISKLRSLPPPGPLPRTVHAPQRNRKFFVSVNSVRKSQGGDGMGNCQSTVDSLFQRKEVREEDSGSLGNSGSVDDVVDVNANPSRDVITEGLTIEEYRKLVEAREGNLVHSDWHSGDLHLQEQKNPDPPFVSSSSPVSDLTIVTPKSDNVGKMTNYESVGKMIDYVSVNRAAKTTPVYKELYESVKQRRDPKLNLLDFELRLTLQKRSAFDRVKEAKKDAAYEPFVPLTGEEEDHISDALSGFDGRELLVTHESSNIEITREVLQCLRPGGWLNDEVINVYLELLKERERRNPGKFLKCHFFNTFFYKKLVSGRSGYDYKAVRRWTTQKKIGYGLIECDKIFVPIHKDIHWCLAIINIKDEKLQYLDSLGGMDFQVLKALARYFVDEVKDKSNRDVDVSSWKQEFVGELPEQENGWDCGMFMIKYADFYSRGLTLCFNQEHMPYFRKRTVMEILRLKAE</sequence>
<keyword evidence="2" id="KW-1185">Reference proteome</keyword>